<dbReference type="Proteomes" id="UP000742786">
    <property type="component" value="Unassembled WGS sequence"/>
</dbReference>
<dbReference type="InterPro" id="IPR013766">
    <property type="entry name" value="Thioredoxin_domain"/>
</dbReference>
<dbReference type="InterPro" id="IPR024706">
    <property type="entry name" value="Peroxiredoxin_AhpC-typ"/>
</dbReference>
<evidence type="ECO:0000256" key="1">
    <source>
        <dbReference type="ARBA" id="ARBA00009796"/>
    </source>
</evidence>
<organism evidence="12 13">
    <name type="scientific">Georgfuchsia toluolica</name>
    <dbReference type="NCBI Taxonomy" id="424218"/>
    <lineage>
        <taxon>Bacteria</taxon>
        <taxon>Pseudomonadati</taxon>
        <taxon>Pseudomonadota</taxon>
        <taxon>Betaproteobacteria</taxon>
        <taxon>Nitrosomonadales</taxon>
        <taxon>Sterolibacteriaceae</taxon>
        <taxon>Georgfuchsia</taxon>
    </lineage>
</organism>
<dbReference type="AlphaFoldDB" id="A0A916N169"/>
<dbReference type="GO" id="GO:0006979">
    <property type="term" value="P:response to oxidative stress"/>
    <property type="evidence" value="ECO:0007669"/>
    <property type="project" value="TreeGrafter"/>
</dbReference>
<keyword evidence="13" id="KW-1185">Reference proteome</keyword>
<comment type="similarity">
    <text evidence="7 9">Belongs to the peroxiredoxin family. Prx6 subfamily.</text>
</comment>
<feature type="binding site" evidence="9">
    <location>
        <position position="128"/>
    </location>
    <ligand>
        <name>substrate</name>
    </ligand>
</feature>
<keyword evidence="5 9" id="KW-0560">Oxidoreductase</keyword>
<comment type="subcellular location">
    <subcellularLocation>
        <location evidence="9">Cytoplasm</location>
    </subcellularLocation>
</comment>
<dbReference type="RefSeq" id="WP_220636436.1">
    <property type="nucleotide sequence ID" value="NZ_CAJQUM010000001.1"/>
</dbReference>
<evidence type="ECO:0000313" key="12">
    <source>
        <dbReference type="EMBL" id="CAG4884603.1"/>
    </source>
</evidence>
<name>A0A916N169_9PROT</name>
<dbReference type="GO" id="GO:0008379">
    <property type="term" value="F:thioredoxin peroxidase activity"/>
    <property type="evidence" value="ECO:0007669"/>
    <property type="project" value="TreeGrafter"/>
</dbReference>
<comment type="subunit">
    <text evidence="9">Homodecamer. Pentamer of dimers that assemble into a ring structure.</text>
</comment>
<dbReference type="Pfam" id="PF10417">
    <property type="entry name" value="1-cysPrx_C"/>
    <property type="match status" value="1"/>
</dbReference>
<evidence type="ECO:0000256" key="10">
    <source>
        <dbReference type="PIRSR" id="PIRSR000239-1"/>
    </source>
</evidence>
<dbReference type="HAMAP" id="MF_00401">
    <property type="entry name" value="Peroxiredoxin"/>
    <property type="match status" value="1"/>
</dbReference>
<comment type="function">
    <text evidence="8 9">Thiol-specific peroxidase that catalyzes the reduction of hydrogen peroxide and organic hydroperoxides to water and alcohols, respectively. Plays a role in cell protection against oxidative stress by detoxifying peroxides.</text>
</comment>
<evidence type="ECO:0000256" key="2">
    <source>
        <dbReference type="ARBA" id="ARBA00022490"/>
    </source>
</evidence>
<dbReference type="InterPro" id="IPR036249">
    <property type="entry name" value="Thioredoxin-like_sf"/>
</dbReference>
<feature type="active site" description="Cysteine sulfenic acid (-SOH) intermediate; for peroxidase activity" evidence="10">
    <location>
        <position position="51"/>
    </location>
</feature>
<evidence type="ECO:0000256" key="6">
    <source>
        <dbReference type="ARBA" id="ARBA00023284"/>
    </source>
</evidence>
<evidence type="ECO:0000256" key="4">
    <source>
        <dbReference type="ARBA" id="ARBA00022862"/>
    </source>
</evidence>
<dbReference type="SUPFAM" id="SSF52833">
    <property type="entry name" value="Thioredoxin-like"/>
    <property type="match status" value="1"/>
</dbReference>
<comment type="similarity">
    <text evidence="1">Belongs to the peroxiredoxin family. AhpC/Prx1 subfamily.</text>
</comment>
<evidence type="ECO:0000313" key="13">
    <source>
        <dbReference type="Proteomes" id="UP000742786"/>
    </source>
</evidence>
<dbReference type="NCBIfam" id="NF009668">
    <property type="entry name" value="PRK13189.1"/>
    <property type="match status" value="1"/>
</dbReference>
<protein>
    <recommendedName>
        <fullName evidence="9">Peroxiredoxin</fullName>
        <ecNumber evidence="9">1.11.1.24</ecNumber>
    </recommendedName>
    <alternativeName>
        <fullName evidence="9">Thioredoxin-dependent peroxiredoxin</fullName>
    </alternativeName>
</protein>
<dbReference type="PROSITE" id="PS51352">
    <property type="entry name" value="THIOREDOXIN_2"/>
    <property type="match status" value="1"/>
</dbReference>
<keyword evidence="4 9" id="KW-0049">Antioxidant</keyword>
<dbReference type="InterPro" id="IPR000866">
    <property type="entry name" value="AhpC/TSA"/>
</dbReference>
<dbReference type="InterPro" id="IPR022915">
    <property type="entry name" value="Peroxiredoxin_TDXH"/>
</dbReference>
<accession>A0A916N169</accession>
<dbReference type="Pfam" id="PF00578">
    <property type="entry name" value="AhpC-TSA"/>
    <property type="match status" value="1"/>
</dbReference>
<feature type="active site" description="Cysteine sulfenic acid (-SOH) intermediate" evidence="9">
    <location>
        <position position="51"/>
    </location>
</feature>
<evidence type="ECO:0000256" key="7">
    <source>
        <dbReference type="ARBA" id="ARBA00025719"/>
    </source>
</evidence>
<sequence length="227" mass="25660">MENVWKNSLPRLNEQAPDFSVKTTQGPRKLEDYRGKWLILFSHPADFTPVCTSEIVAFSRAHARFKALGCELLGLSIDSNFAHLAWIRNIRDNFDVDVPFPIIEDLSMRVAQDYGMIQSGASDTSTVRAAFFIDPESKVQAMVYYPMSNGRSVDEFLRMLAAMQTADRYCVATPEGWQPGEKVVVPPPTTIADADARAKAGYEYVDWYFSKTELPKARPKPTRAKKR</sequence>
<dbReference type="GO" id="GO:0042744">
    <property type="term" value="P:hydrogen peroxide catabolic process"/>
    <property type="evidence" value="ECO:0007669"/>
    <property type="project" value="TreeGrafter"/>
</dbReference>
<keyword evidence="2 9" id="KW-0963">Cytoplasm</keyword>
<comment type="caution">
    <text evidence="9">Lacks conserved residue(s) required for the propagation of feature annotation.</text>
</comment>
<dbReference type="GO" id="GO:0005829">
    <property type="term" value="C:cytosol"/>
    <property type="evidence" value="ECO:0007669"/>
    <property type="project" value="TreeGrafter"/>
</dbReference>
<keyword evidence="6 9" id="KW-0676">Redox-active center</keyword>
<dbReference type="GO" id="GO:0045454">
    <property type="term" value="P:cell redox homeostasis"/>
    <property type="evidence" value="ECO:0007669"/>
    <property type="project" value="TreeGrafter"/>
</dbReference>
<evidence type="ECO:0000256" key="5">
    <source>
        <dbReference type="ARBA" id="ARBA00023002"/>
    </source>
</evidence>
<dbReference type="Gene3D" id="3.30.1020.10">
    <property type="entry name" value="Antioxidant, Horf6, Chain A, domain2"/>
    <property type="match status" value="1"/>
</dbReference>
<evidence type="ECO:0000256" key="8">
    <source>
        <dbReference type="ARBA" id="ARBA00037420"/>
    </source>
</evidence>
<dbReference type="GO" id="GO:0033554">
    <property type="term" value="P:cellular response to stress"/>
    <property type="evidence" value="ECO:0007669"/>
    <property type="project" value="TreeGrafter"/>
</dbReference>
<dbReference type="InterPro" id="IPR050217">
    <property type="entry name" value="Peroxiredoxin"/>
</dbReference>
<comment type="catalytic activity">
    <reaction evidence="9">
        <text>a hydroperoxide + [thioredoxin]-dithiol = an alcohol + [thioredoxin]-disulfide + H2O</text>
        <dbReference type="Rhea" id="RHEA:62620"/>
        <dbReference type="Rhea" id="RHEA-COMP:10698"/>
        <dbReference type="Rhea" id="RHEA-COMP:10700"/>
        <dbReference type="ChEBI" id="CHEBI:15377"/>
        <dbReference type="ChEBI" id="CHEBI:29950"/>
        <dbReference type="ChEBI" id="CHEBI:30879"/>
        <dbReference type="ChEBI" id="CHEBI:35924"/>
        <dbReference type="ChEBI" id="CHEBI:50058"/>
        <dbReference type="EC" id="1.11.1.24"/>
    </reaction>
</comment>
<keyword evidence="3 9" id="KW-0575">Peroxidase</keyword>
<dbReference type="PANTHER" id="PTHR10681">
    <property type="entry name" value="THIOREDOXIN PEROXIDASE"/>
    <property type="match status" value="1"/>
</dbReference>
<dbReference type="Gene3D" id="3.40.30.10">
    <property type="entry name" value="Glutaredoxin"/>
    <property type="match status" value="1"/>
</dbReference>
<comment type="miscellaneous">
    <text evidence="9">The active site is a conserved redox-active cysteine residue, the peroxidatic cysteine (C(P)), which makes the nucleophilic attack on the peroxide substrate. The peroxide oxidizes the C(P)-SH to cysteine sulfenic acid (C(P)-SOH), which then reacts with another cysteine residue, the resolving cysteine (C(R)), to form a disulfide bridge. The disulfide is subsequently reduced by an appropriate electron donor to complete the catalytic cycle. In this 1-Cys peroxiredoxin, no C(R) is present and C(P) instead forms a disulfide with a cysteine from another protein or with a small thiol molecule.</text>
</comment>
<gene>
    <name evidence="12" type="ORF">GTOL_12486</name>
</gene>
<dbReference type="CDD" id="cd03016">
    <property type="entry name" value="PRX_1cys"/>
    <property type="match status" value="1"/>
</dbReference>
<evidence type="ECO:0000256" key="3">
    <source>
        <dbReference type="ARBA" id="ARBA00022559"/>
    </source>
</evidence>
<feature type="domain" description="Thioredoxin" evidence="11">
    <location>
        <begin position="10"/>
        <end position="165"/>
    </location>
</feature>
<dbReference type="InterPro" id="IPR019479">
    <property type="entry name" value="Peroxiredoxin_C"/>
</dbReference>
<dbReference type="EC" id="1.11.1.24" evidence="9"/>
<proteinExistence type="inferred from homology"/>
<comment type="caution">
    <text evidence="12">The sequence shown here is derived from an EMBL/GenBank/DDBJ whole genome shotgun (WGS) entry which is preliminary data.</text>
</comment>
<dbReference type="PIRSF" id="PIRSF000239">
    <property type="entry name" value="AHPC"/>
    <property type="match status" value="1"/>
</dbReference>
<dbReference type="InterPro" id="IPR045020">
    <property type="entry name" value="PRX_1cys"/>
</dbReference>
<dbReference type="EMBL" id="CAJQUM010000001">
    <property type="protein sequence ID" value="CAG4884603.1"/>
    <property type="molecule type" value="Genomic_DNA"/>
</dbReference>
<dbReference type="PANTHER" id="PTHR10681:SF128">
    <property type="entry name" value="THIOREDOXIN-DEPENDENT PEROXIDE REDUCTASE, MITOCHONDRIAL"/>
    <property type="match status" value="1"/>
</dbReference>
<evidence type="ECO:0000259" key="11">
    <source>
        <dbReference type="PROSITE" id="PS51352"/>
    </source>
</evidence>
<evidence type="ECO:0000256" key="9">
    <source>
        <dbReference type="HAMAP-Rule" id="MF_00401"/>
    </source>
</evidence>
<reference evidence="12" key="1">
    <citation type="submission" date="2021-04" db="EMBL/GenBank/DDBJ databases">
        <authorList>
            <person name="Hornung B."/>
        </authorList>
    </citation>
    <scope>NUCLEOTIDE SEQUENCE</scope>
    <source>
        <strain evidence="12">G5G6</strain>
    </source>
</reference>